<sequence>MVGTDESRSALQELCSSVKRSQDIAQTIAESSAGSSGSPLTAVKTAIEDSVSALSRLYEAARERGLSLAQEVQKERAPVFSEEEMQLLENGLGAGFREFMDFREQNLNSSLPVFVQKVERAAAELKGLRSIDGMDDLHLLMSVAKNLEMVKSACDSMQTEFACSDAIRASATTVLHMQYQREHASIHRELAGQVGEVRILCVLERQRRQIHPQQDISLLKSFRWLEKRLYRGEQQLQKHKEMIERMEEADNIISASNVEQQARTVVDSLKALLKAASSSWNSIPGAVSGGEAAQSEAMQGHLTAVACRAIGEAAAAGGRAVSMLNAVEAQGLGDSTLSWNKEEEGIKQPALQRRVNANLAKLIADALKQVDHVNAAMRKPVDADEETQEGRSSSEILMEEMLRASRTAAKASEAFVHDAELMWLRAQLNNSLDLDMQLSATLAQRATAAVGMATGEEPTQQRWHPEMSADDIKEFKDLLEQFHHLRDGALSANALNERASAAAMMKQAALKLTVFAEERQEQPRRR</sequence>
<dbReference type="EMBL" id="HG735963">
    <property type="protein sequence ID" value="CDJ36423.1"/>
    <property type="molecule type" value="Genomic_DNA"/>
</dbReference>
<evidence type="ECO:0000313" key="1">
    <source>
        <dbReference type="EMBL" id="CDJ36423.1"/>
    </source>
</evidence>
<organism evidence="1 2">
    <name type="scientific">Eimeria mitis</name>
    <dbReference type="NCBI Taxonomy" id="44415"/>
    <lineage>
        <taxon>Eukaryota</taxon>
        <taxon>Sar</taxon>
        <taxon>Alveolata</taxon>
        <taxon>Apicomplexa</taxon>
        <taxon>Conoidasida</taxon>
        <taxon>Coccidia</taxon>
        <taxon>Eucoccidiorida</taxon>
        <taxon>Eimeriorina</taxon>
        <taxon>Eimeriidae</taxon>
        <taxon>Eimeria</taxon>
    </lineage>
</organism>
<gene>
    <name evidence="1" type="ORF">EMH_0084910</name>
</gene>
<dbReference type="VEuPathDB" id="ToxoDB:EMH_0084910"/>
<dbReference type="RefSeq" id="XP_037878711.1">
    <property type="nucleotide sequence ID" value="XM_038022857.1"/>
</dbReference>
<reference evidence="1" key="1">
    <citation type="submission" date="2013-10" db="EMBL/GenBank/DDBJ databases">
        <title>Genomic analysis of the causative agents of coccidiosis in chickens.</title>
        <authorList>
            <person name="Reid A.J."/>
            <person name="Blake D."/>
            <person name="Billington K."/>
            <person name="Browne H."/>
            <person name="Dunn M."/>
            <person name="Hung S."/>
            <person name="Kawahara F."/>
            <person name="Miranda-Saavedra D."/>
            <person name="Mourier T."/>
            <person name="Nagra H."/>
            <person name="Otto T.D."/>
            <person name="Rawlings N."/>
            <person name="Sanchez A."/>
            <person name="Sanders M."/>
            <person name="Subramaniam C."/>
            <person name="Tay Y."/>
            <person name="Dear P."/>
            <person name="Doerig C."/>
            <person name="Gruber A."/>
            <person name="Parkinson J."/>
            <person name="Shirley M."/>
            <person name="Wan K.L."/>
            <person name="Berriman M."/>
            <person name="Tomley F."/>
            <person name="Pain A."/>
        </authorList>
    </citation>
    <scope>NUCLEOTIDE SEQUENCE [LARGE SCALE GENOMIC DNA]</scope>
    <source>
        <strain evidence="1">Houghton</strain>
    </source>
</reference>
<protein>
    <submittedName>
        <fullName evidence="1">Uncharacterized protein</fullName>
    </submittedName>
</protein>
<evidence type="ECO:0000313" key="2">
    <source>
        <dbReference type="Proteomes" id="UP000030744"/>
    </source>
</evidence>
<proteinExistence type="predicted"/>
<reference evidence="1" key="2">
    <citation type="submission" date="2013-10" db="EMBL/GenBank/DDBJ databases">
        <authorList>
            <person name="Aslett M."/>
        </authorList>
    </citation>
    <scope>NUCLEOTIDE SEQUENCE [LARGE SCALE GENOMIC DNA]</scope>
    <source>
        <strain evidence="1">Houghton</strain>
    </source>
</reference>
<name>U6KLV6_9EIME</name>
<accession>U6KLV6</accession>
<dbReference type="Proteomes" id="UP000030744">
    <property type="component" value="Unassembled WGS sequence"/>
</dbReference>
<keyword evidence="2" id="KW-1185">Reference proteome</keyword>
<dbReference type="AlphaFoldDB" id="U6KLV6"/>
<dbReference type="OrthoDB" id="348432at2759"/>
<dbReference type="GeneID" id="60404395"/>